<dbReference type="InterPro" id="IPR049326">
    <property type="entry name" value="Rhodopsin_dom_fungi"/>
</dbReference>
<protein>
    <recommendedName>
        <fullName evidence="2">Rhodopsin domain-containing protein</fullName>
    </recommendedName>
</protein>
<feature type="non-terminal residue" evidence="3">
    <location>
        <position position="280"/>
    </location>
</feature>
<proteinExistence type="predicted"/>
<evidence type="ECO:0000256" key="1">
    <source>
        <dbReference type="SAM" id="Phobius"/>
    </source>
</evidence>
<dbReference type="Pfam" id="PF20684">
    <property type="entry name" value="Fung_rhodopsin"/>
    <property type="match status" value="1"/>
</dbReference>
<feature type="transmembrane region" description="Helical" evidence="1">
    <location>
        <begin position="82"/>
        <end position="102"/>
    </location>
</feature>
<feature type="transmembrane region" description="Helical" evidence="1">
    <location>
        <begin position="6"/>
        <end position="23"/>
    </location>
</feature>
<gene>
    <name evidence="3" type="ORF">AOQ84DRAFT_268980</name>
</gene>
<dbReference type="PANTHER" id="PTHR38794">
    <property type="entry name" value="INTEGRAL MEMBRANE PROTEIN"/>
    <property type="match status" value="1"/>
</dbReference>
<evidence type="ECO:0000313" key="4">
    <source>
        <dbReference type="Proteomes" id="UP000250140"/>
    </source>
</evidence>
<keyword evidence="1" id="KW-1133">Transmembrane helix</keyword>
<reference evidence="3 4" key="1">
    <citation type="journal article" date="2016" name="Nat. Commun.">
        <title>Ectomycorrhizal ecology is imprinted in the genome of the dominant symbiotic fungus Cenococcum geophilum.</title>
        <authorList>
            <consortium name="DOE Joint Genome Institute"/>
            <person name="Peter M."/>
            <person name="Kohler A."/>
            <person name="Ohm R.A."/>
            <person name="Kuo A."/>
            <person name="Krutzmann J."/>
            <person name="Morin E."/>
            <person name="Arend M."/>
            <person name="Barry K.W."/>
            <person name="Binder M."/>
            <person name="Choi C."/>
            <person name="Clum A."/>
            <person name="Copeland A."/>
            <person name="Grisel N."/>
            <person name="Haridas S."/>
            <person name="Kipfer T."/>
            <person name="LaButti K."/>
            <person name="Lindquist E."/>
            <person name="Lipzen A."/>
            <person name="Maire R."/>
            <person name="Meier B."/>
            <person name="Mihaltcheva S."/>
            <person name="Molinier V."/>
            <person name="Murat C."/>
            <person name="Poggeler S."/>
            <person name="Quandt C.A."/>
            <person name="Sperisen C."/>
            <person name="Tritt A."/>
            <person name="Tisserant E."/>
            <person name="Crous P.W."/>
            <person name="Henrissat B."/>
            <person name="Nehls U."/>
            <person name="Egli S."/>
            <person name="Spatafora J.W."/>
            <person name="Grigoriev I.V."/>
            <person name="Martin F.M."/>
        </authorList>
    </citation>
    <scope>NUCLEOTIDE SEQUENCE [LARGE SCALE GENOMIC DNA]</scope>
    <source>
        <strain evidence="3 4">CBS 207.34</strain>
    </source>
</reference>
<dbReference type="AlphaFoldDB" id="A0A8E2JL70"/>
<sequence length="280" mass="31110">STNVVSWILLCIMLLSVATRLGTKLTIIRKLEADDGVACLAMLFSSAQTIALSMEVANGLGRHYDDLDRSQQLGFQKAKQSLYASSLLFIATVWLAKTAVAFQVRQLTPVPWQLHLTLGFAGFLSVWGLTALFVASFQCGLPHPYQMLGNRCFNRAAFWDYFGVTNIITDLILILLPVNVLWKIQINRGRKAAILSCFASRLLVIIATICQLVYSRGVYTSLDLTHDIWKTALCAQFVQNLSVIASSIPYLKPFYMGIESGLIRNDDLRRLGFVSESGYG</sequence>
<keyword evidence="1" id="KW-0472">Membrane</keyword>
<dbReference type="PANTHER" id="PTHR38794:SF1">
    <property type="entry name" value="INTEGRAL MEMBRANE PROTEIN"/>
    <property type="match status" value="1"/>
</dbReference>
<dbReference type="Proteomes" id="UP000250140">
    <property type="component" value="Unassembled WGS sequence"/>
</dbReference>
<feature type="non-terminal residue" evidence="3">
    <location>
        <position position="1"/>
    </location>
</feature>
<keyword evidence="4" id="KW-1185">Reference proteome</keyword>
<accession>A0A8E2JL70</accession>
<organism evidence="3 4">
    <name type="scientific">Glonium stellatum</name>
    <dbReference type="NCBI Taxonomy" id="574774"/>
    <lineage>
        <taxon>Eukaryota</taxon>
        <taxon>Fungi</taxon>
        <taxon>Dikarya</taxon>
        <taxon>Ascomycota</taxon>
        <taxon>Pezizomycotina</taxon>
        <taxon>Dothideomycetes</taxon>
        <taxon>Pleosporomycetidae</taxon>
        <taxon>Gloniales</taxon>
        <taxon>Gloniaceae</taxon>
        <taxon>Glonium</taxon>
    </lineage>
</organism>
<dbReference type="OrthoDB" id="3918601at2759"/>
<keyword evidence="1" id="KW-0812">Transmembrane</keyword>
<feature type="transmembrane region" description="Helical" evidence="1">
    <location>
        <begin position="35"/>
        <end position="54"/>
    </location>
</feature>
<feature type="domain" description="Rhodopsin" evidence="2">
    <location>
        <begin position="20"/>
        <end position="254"/>
    </location>
</feature>
<dbReference type="EMBL" id="KV751169">
    <property type="protein sequence ID" value="OCL01218.1"/>
    <property type="molecule type" value="Genomic_DNA"/>
</dbReference>
<evidence type="ECO:0000259" key="2">
    <source>
        <dbReference type="Pfam" id="PF20684"/>
    </source>
</evidence>
<feature type="transmembrane region" description="Helical" evidence="1">
    <location>
        <begin position="158"/>
        <end position="182"/>
    </location>
</feature>
<name>A0A8E2JL70_9PEZI</name>
<feature type="transmembrane region" description="Helical" evidence="1">
    <location>
        <begin position="114"/>
        <end position="138"/>
    </location>
</feature>
<feature type="transmembrane region" description="Helical" evidence="1">
    <location>
        <begin position="194"/>
        <end position="214"/>
    </location>
</feature>
<evidence type="ECO:0000313" key="3">
    <source>
        <dbReference type="EMBL" id="OCL01218.1"/>
    </source>
</evidence>